<dbReference type="Pfam" id="PF00989">
    <property type="entry name" value="PAS"/>
    <property type="match status" value="1"/>
</dbReference>
<evidence type="ECO:0000256" key="5">
    <source>
        <dbReference type="ARBA" id="ARBA00022777"/>
    </source>
</evidence>
<dbReference type="CDD" id="cd00130">
    <property type="entry name" value="PAS"/>
    <property type="match status" value="1"/>
</dbReference>
<dbReference type="CDD" id="cd00082">
    <property type="entry name" value="HisKA"/>
    <property type="match status" value="1"/>
</dbReference>
<evidence type="ECO:0000256" key="3">
    <source>
        <dbReference type="ARBA" id="ARBA00022553"/>
    </source>
</evidence>
<evidence type="ECO:0000256" key="2">
    <source>
        <dbReference type="ARBA" id="ARBA00012438"/>
    </source>
</evidence>
<keyword evidence="4" id="KW-0808">Transferase</keyword>
<keyword evidence="6" id="KW-1133">Transmembrane helix</keyword>
<dbReference type="Gene3D" id="3.30.565.10">
    <property type="entry name" value="Histidine kinase-like ATPase, C-terminal domain"/>
    <property type="match status" value="1"/>
</dbReference>
<keyword evidence="6" id="KW-0812">Transmembrane</keyword>
<dbReference type="Pfam" id="PF02518">
    <property type="entry name" value="HATPase_c"/>
    <property type="match status" value="1"/>
</dbReference>
<dbReference type="Gene3D" id="3.30.450.20">
    <property type="entry name" value="PAS domain"/>
    <property type="match status" value="1"/>
</dbReference>
<dbReference type="GO" id="GO:0006355">
    <property type="term" value="P:regulation of DNA-templated transcription"/>
    <property type="evidence" value="ECO:0007669"/>
    <property type="project" value="InterPro"/>
</dbReference>
<dbReference type="AlphaFoldDB" id="A0A3B0YF05"/>
<dbReference type="InterPro" id="IPR004358">
    <property type="entry name" value="Sig_transdc_His_kin-like_C"/>
</dbReference>
<evidence type="ECO:0000313" key="10">
    <source>
        <dbReference type="EMBL" id="VAW67364.1"/>
    </source>
</evidence>
<dbReference type="CDD" id="cd06225">
    <property type="entry name" value="HAMP"/>
    <property type="match status" value="1"/>
</dbReference>
<dbReference type="InterPro" id="IPR003660">
    <property type="entry name" value="HAMP_dom"/>
</dbReference>
<dbReference type="SUPFAM" id="SSF158472">
    <property type="entry name" value="HAMP domain-like"/>
    <property type="match status" value="1"/>
</dbReference>
<dbReference type="InterPro" id="IPR036097">
    <property type="entry name" value="HisK_dim/P_sf"/>
</dbReference>
<evidence type="ECO:0000256" key="6">
    <source>
        <dbReference type="SAM" id="Phobius"/>
    </source>
</evidence>
<evidence type="ECO:0000259" key="9">
    <source>
        <dbReference type="PROSITE" id="PS50885"/>
    </source>
</evidence>
<dbReference type="InterPro" id="IPR000014">
    <property type="entry name" value="PAS"/>
</dbReference>
<dbReference type="Gene3D" id="6.10.340.10">
    <property type="match status" value="1"/>
</dbReference>
<dbReference type="PRINTS" id="PR00344">
    <property type="entry name" value="BCTRLSENSOR"/>
</dbReference>
<dbReference type="InterPro" id="IPR003594">
    <property type="entry name" value="HATPase_dom"/>
</dbReference>
<feature type="transmembrane region" description="Helical" evidence="6">
    <location>
        <begin position="7"/>
        <end position="30"/>
    </location>
</feature>
<feature type="transmembrane region" description="Helical" evidence="6">
    <location>
        <begin position="154"/>
        <end position="177"/>
    </location>
</feature>
<dbReference type="FunFam" id="3.30.565.10:FF:000010">
    <property type="entry name" value="Sensor histidine kinase RcsC"/>
    <property type="match status" value="1"/>
</dbReference>
<evidence type="ECO:0000256" key="1">
    <source>
        <dbReference type="ARBA" id="ARBA00000085"/>
    </source>
</evidence>
<dbReference type="GO" id="GO:0005886">
    <property type="term" value="C:plasma membrane"/>
    <property type="evidence" value="ECO:0007669"/>
    <property type="project" value="TreeGrafter"/>
</dbReference>
<dbReference type="SUPFAM" id="SSF55874">
    <property type="entry name" value="ATPase domain of HSP90 chaperone/DNA topoisomerase II/histidine kinase"/>
    <property type="match status" value="1"/>
</dbReference>
<dbReference type="SMART" id="SM00091">
    <property type="entry name" value="PAS"/>
    <property type="match status" value="1"/>
</dbReference>
<dbReference type="InterPro" id="IPR013767">
    <property type="entry name" value="PAS_fold"/>
</dbReference>
<dbReference type="SMART" id="SM00388">
    <property type="entry name" value="HisKA"/>
    <property type="match status" value="1"/>
</dbReference>
<dbReference type="InterPro" id="IPR036890">
    <property type="entry name" value="HATPase_C_sf"/>
</dbReference>
<feature type="domain" description="HAMP" evidence="9">
    <location>
        <begin position="175"/>
        <end position="227"/>
    </location>
</feature>
<accession>A0A3B0YF05</accession>
<comment type="catalytic activity">
    <reaction evidence="1">
        <text>ATP + protein L-histidine = ADP + protein N-phospho-L-histidine.</text>
        <dbReference type="EC" id="2.7.13.3"/>
    </reaction>
</comment>
<dbReference type="PANTHER" id="PTHR43047">
    <property type="entry name" value="TWO-COMPONENT HISTIDINE PROTEIN KINASE"/>
    <property type="match status" value="1"/>
</dbReference>
<dbReference type="InterPro" id="IPR035965">
    <property type="entry name" value="PAS-like_dom_sf"/>
</dbReference>
<dbReference type="EC" id="2.7.13.3" evidence="2"/>
<dbReference type="SUPFAM" id="SSF47384">
    <property type="entry name" value="Homodimeric domain of signal transducing histidine kinase"/>
    <property type="match status" value="1"/>
</dbReference>
<dbReference type="NCBIfam" id="TIGR00229">
    <property type="entry name" value="sensory_box"/>
    <property type="match status" value="1"/>
</dbReference>
<dbReference type="PANTHER" id="PTHR43047:SF72">
    <property type="entry name" value="OSMOSENSING HISTIDINE PROTEIN KINASE SLN1"/>
    <property type="match status" value="1"/>
</dbReference>
<dbReference type="InterPro" id="IPR005467">
    <property type="entry name" value="His_kinase_dom"/>
</dbReference>
<dbReference type="Pfam" id="PF00672">
    <property type="entry name" value="HAMP"/>
    <property type="match status" value="1"/>
</dbReference>
<keyword evidence="5 10" id="KW-0418">Kinase</keyword>
<dbReference type="GO" id="GO:0009927">
    <property type="term" value="F:histidine phosphotransfer kinase activity"/>
    <property type="evidence" value="ECO:0007669"/>
    <property type="project" value="TreeGrafter"/>
</dbReference>
<dbReference type="CDD" id="cd16922">
    <property type="entry name" value="HATPase_EvgS-ArcB-TorS-like"/>
    <property type="match status" value="1"/>
</dbReference>
<keyword evidence="3" id="KW-0597">Phosphoprotein</keyword>
<dbReference type="Gene3D" id="1.10.287.130">
    <property type="match status" value="1"/>
</dbReference>
<dbReference type="PROSITE" id="PS50112">
    <property type="entry name" value="PAS"/>
    <property type="match status" value="1"/>
</dbReference>
<protein>
    <recommendedName>
        <fullName evidence="2">histidine kinase</fullName>
        <ecNumber evidence="2">2.7.13.3</ecNumber>
    </recommendedName>
</protein>
<gene>
    <name evidence="10" type="ORF">MNBD_GAMMA09-2629</name>
</gene>
<keyword evidence="6" id="KW-0472">Membrane</keyword>
<organism evidence="10">
    <name type="scientific">hydrothermal vent metagenome</name>
    <dbReference type="NCBI Taxonomy" id="652676"/>
    <lineage>
        <taxon>unclassified sequences</taxon>
        <taxon>metagenomes</taxon>
        <taxon>ecological metagenomes</taxon>
    </lineage>
</organism>
<dbReference type="GO" id="GO:0000155">
    <property type="term" value="F:phosphorelay sensor kinase activity"/>
    <property type="evidence" value="ECO:0007669"/>
    <property type="project" value="InterPro"/>
</dbReference>
<feature type="domain" description="PAS" evidence="8">
    <location>
        <begin position="239"/>
        <end position="280"/>
    </location>
</feature>
<feature type="domain" description="Histidine kinase" evidence="7">
    <location>
        <begin position="380"/>
        <end position="600"/>
    </location>
</feature>
<evidence type="ECO:0000256" key="4">
    <source>
        <dbReference type="ARBA" id="ARBA00022679"/>
    </source>
</evidence>
<dbReference type="Pfam" id="PF00512">
    <property type="entry name" value="HisKA"/>
    <property type="match status" value="1"/>
</dbReference>
<dbReference type="EMBL" id="UOFI01000095">
    <property type="protein sequence ID" value="VAW67364.1"/>
    <property type="molecule type" value="Genomic_DNA"/>
</dbReference>
<proteinExistence type="predicted"/>
<name>A0A3B0YF05_9ZZZZ</name>
<reference evidence="10" key="1">
    <citation type="submission" date="2018-06" db="EMBL/GenBank/DDBJ databases">
        <authorList>
            <person name="Zhirakovskaya E."/>
        </authorList>
    </citation>
    <scope>NUCLEOTIDE SEQUENCE</scope>
</reference>
<evidence type="ECO:0000259" key="7">
    <source>
        <dbReference type="PROSITE" id="PS50109"/>
    </source>
</evidence>
<dbReference type="SUPFAM" id="SSF55785">
    <property type="entry name" value="PYP-like sensor domain (PAS domain)"/>
    <property type="match status" value="1"/>
</dbReference>
<dbReference type="InterPro" id="IPR003661">
    <property type="entry name" value="HisK_dim/P_dom"/>
</dbReference>
<dbReference type="PROSITE" id="PS50885">
    <property type="entry name" value="HAMP"/>
    <property type="match status" value="1"/>
</dbReference>
<dbReference type="PROSITE" id="PS50109">
    <property type="entry name" value="HIS_KIN"/>
    <property type="match status" value="1"/>
</dbReference>
<dbReference type="SMART" id="SM00387">
    <property type="entry name" value="HATPase_c"/>
    <property type="match status" value="1"/>
</dbReference>
<sequence>MSFRIKTILGIALIQTSLLIFMIFMILNFVKQAQNREIIERATTTVNMFASTSREALLSSDLATLETAVNEMLNNPGIVYTRIIDAEGKVMAKAGKPLALQARFIEDNNLAQAISDGTFDVFANIEIDGAILGSMQLGISTENLLADIILIRNYSLSMASAGVLLMIFFSFLLGSWLTRQLERLKDAAINIEQGQLGHQVEVKGNDEIAHTARAFNTMSVTLKELDAQRLQTMKKLEESEERSRLLLNSAAEGIYGINSNCNISFANPAAVKLLGFSSPDQMIDINLDAFFKNETQLLSIQQCLISGKTNRARDVTVHTHNKQIIHIDYTCSPVHKNASISGAVIIFSDISIRKEAEQAIEKAHQNALEHAQAKADFMANMSHEIRTPMNGVIGLLQLFEKDKLSESYAHYIETALDSANHLMILIDDILDFSKNDSGKLQLANNNFELSQLLNECIESNYKSAQKKQLKLKSDYSFNTSWARGDSVRLQKIINNLIDNAIKFSSQGSIKLEARLIEETGPYKHYEFSVSDSGIGISEELQDKLFDSFHQANASTTREFNGMGLGLAICRQLIEKMGGTIRVESQPHQGSRFYFDIKLKKSDIDIAKDSE</sequence>
<dbReference type="SMART" id="SM00304">
    <property type="entry name" value="HAMP"/>
    <property type="match status" value="1"/>
</dbReference>
<evidence type="ECO:0000259" key="8">
    <source>
        <dbReference type="PROSITE" id="PS50112"/>
    </source>
</evidence>